<evidence type="ECO:0000313" key="5">
    <source>
        <dbReference type="Proteomes" id="UP000315751"/>
    </source>
</evidence>
<dbReference type="InterPro" id="IPR000182">
    <property type="entry name" value="GNAT_dom"/>
</dbReference>
<dbReference type="SUPFAM" id="SSF55729">
    <property type="entry name" value="Acyl-CoA N-acyltransferases (Nat)"/>
    <property type="match status" value="1"/>
</dbReference>
<feature type="domain" description="N-acetyltransferase" evidence="3">
    <location>
        <begin position="16"/>
        <end position="169"/>
    </location>
</feature>
<evidence type="ECO:0000256" key="1">
    <source>
        <dbReference type="ARBA" id="ARBA00022679"/>
    </source>
</evidence>
<dbReference type="EMBL" id="VITR01000020">
    <property type="protein sequence ID" value="TWB35258.1"/>
    <property type="molecule type" value="Genomic_DNA"/>
</dbReference>
<dbReference type="PROSITE" id="PS51186">
    <property type="entry name" value="GNAT"/>
    <property type="match status" value="1"/>
</dbReference>
<dbReference type="Pfam" id="PF13673">
    <property type="entry name" value="Acetyltransf_10"/>
    <property type="match status" value="1"/>
</dbReference>
<dbReference type="GO" id="GO:0016747">
    <property type="term" value="F:acyltransferase activity, transferring groups other than amino-acyl groups"/>
    <property type="evidence" value="ECO:0007669"/>
    <property type="project" value="InterPro"/>
</dbReference>
<name>A0A560GMN1_9PROT</name>
<sequence length="187" mass="19919">MYRSSIRTPPPDAPAPVIRPGQADDAEGIRQVHIRSVHAFCAGHYSPEQLIALLGGREAADYRAAMTEWGEHVLVAEQAERVVGFAALYSAEVRAVYVDPVAAKGTGRRLLEGIEGLAGARGAGALHLTSSLNAVGFYEAMGYQRQGPRLMTMGCGTQLAAWGMRKALSRPVMADFQESIPNAGAGR</sequence>
<evidence type="ECO:0000313" key="4">
    <source>
        <dbReference type="EMBL" id="TWB35258.1"/>
    </source>
</evidence>
<dbReference type="Gene3D" id="3.40.630.30">
    <property type="match status" value="1"/>
</dbReference>
<dbReference type="InterPro" id="IPR050832">
    <property type="entry name" value="Bact_Acetyltransf"/>
</dbReference>
<keyword evidence="1 4" id="KW-0808">Transferase</keyword>
<keyword evidence="2" id="KW-0012">Acyltransferase</keyword>
<evidence type="ECO:0000259" key="3">
    <source>
        <dbReference type="PROSITE" id="PS51186"/>
    </source>
</evidence>
<keyword evidence="5" id="KW-1185">Reference proteome</keyword>
<dbReference type="PANTHER" id="PTHR43877:SF2">
    <property type="entry name" value="AMINOALKYLPHOSPHONATE N-ACETYLTRANSFERASE-RELATED"/>
    <property type="match status" value="1"/>
</dbReference>
<dbReference type="PANTHER" id="PTHR43877">
    <property type="entry name" value="AMINOALKYLPHOSPHONATE N-ACETYLTRANSFERASE-RELATED-RELATED"/>
    <property type="match status" value="1"/>
</dbReference>
<dbReference type="InterPro" id="IPR016181">
    <property type="entry name" value="Acyl_CoA_acyltransferase"/>
</dbReference>
<accession>A0A560GMN1</accession>
<gene>
    <name evidence="4" type="ORF">FBZ90_12057</name>
</gene>
<dbReference type="AlphaFoldDB" id="A0A560GMN1"/>
<protein>
    <submittedName>
        <fullName evidence="4">Putative acetyltransferase</fullName>
    </submittedName>
</protein>
<proteinExistence type="predicted"/>
<reference evidence="4 5" key="1">
    <citation type="submission" date="2019-06" db="EMBL/GenBank/DDBJ databases">
        <title>Genomic Encyclopedia of Type Strains, Phase IV (KMG-V): Genome sequencing to study the core and pangenomes of soil and plant-associated prokaryotes.</title>
        <authorList>
            <person name="Whitman W."/>
        </authorList>
    </citation>
    <scope>NUCLEOTIDE SEQUENCE [LARGE SCALE GENOMIC DNA]</scope>
    <source>
        <strain evidence="4 5">BR 11622</strain>
    </source>
</reference>
<evidence type="ECO:0000256" key="2">
    <source>
        <dbReference type="ARBA" id="ARBA00023315"/>
    </source>
</evidence>
<organism evidence="4 5">
    <name type="scientific">Nitrospirillum amazonense</name>
    <dbReference type="NCBI Taxonomy" id="28077"/>
    <lineage>
        <taxon>Bacteria</taxon>
        <taxon>Pseudomonadati</taxon>
        <taxon>Pseudomonadota</taxon>
        <taxon>Alphaproteobacteria</taxon>
        <taxon>Rhodospirillales</taxon>
        <taxon>Azospirillaceae</taxon>
        <taxon>Nitrospirillum</taxon>
    </lineage>
</organism>
<comment type="caution">
    <text evidence="4">The sequence shown here is derived from an EMBL/GenBank/DDBJ whole genome shotgun (WGS) entry which is preliminary data.</text>
</comment>
<dbReference type="Proteomes" id="UP000315751">
    <property type="component" value="Unassembled WGS sequence"/>
</dbReference>